<evidence type="ECO:0000313" key="2">
    <source>
        <dbReference type="EMBL" id="MBO7748738.1"/>
    </source>
</evidence>
<sequence length="268" mass="30208">MAFIKNFLVAVVFLSVVSAFNPNVSKASGGSIFLNIEGYFLLYSAPLAPYIDDNNRMMVPLRSFSKLFGATATYEVASKTATIIEGNASLKLKANSKVIEVNGQKFELDTVTVLKNNSFFLPLKSVADAFRIRTSVIDMGYGTGKTITINDERFLVQGVLKEINEMRSNDEEQYKNYGVFPESIAFNKNNQQIKIHIKSRNILGEEINFEDVKSGVWVVSNNEIQQVLNDVTEDLKIGKGEIMEHQYPTNNKDTSKVEFVFYFPRIHE</sequence>
<feature type="domain" description="Copper amine oxidase-like N-terminal" evidence="1">
    <location>
        <begin position="47"/>
        <end position="132"/>
    </location>
</feature>
<reference evidence="2 3" key="1">
    <citation type="submission" date="2021-03" db="EMBL/GenBank/DDBJ databases">
        <title>Paenibacillus artemisicola MWE-103 whole genome sequence.</title>
        <authorList>
            <person name="Ham Y.J."/>
        </authorList>
    </citation>
    <scope>NUCLEOTIDE SEQUENCE [LARGE SCALE GENOMIC DNA]</scope>
    <source>
        <strain evidence="2 3">MWE-103</strain>
    </source>
</reference>
<evidence type="ECO:0000313" key="3">
    <source>
        <dbReference type="Proteomes" id="UP000670947"/>
    </source>
</evidence>
<dbReference type="Gene3D" id="3.30.457.10">
    <property type="entry name" value="Copper amine oxidase-like, N-terminal domain"/>
    <property type="match status" value="1"/>
</dbReference>
<gene>
    <name evidence="2" type="ORF">I8J29_31670</name>
</gene>
<dbReference type="RefSeq" id="WP_208851266.1">
    <property type="nucleotide sequence ID" value="NZ_JAGGDJ010000071.1"/>
</dbReference>
<organism evidence="2 3">
    <name type="scientific">Paenibacillus artemisiicola</name>
    <dbReference type="NCBI Taxonomy" id="1172618"/>
    <lineage>
        <taxon>Bacteria</taxon>
        <taxon>Bacillati</taxon>
        <taxon>Bacillota</taxon>
        <taxon>Bacilli</taxon>
        <taxon>Bacillales</taxon>
        <taxon>Paenibacillaceae</taxon>
        <taxon>Paenibacillus</taxon>
    </lineage>
</organism>
<dbReference type="InterPro" id="IPR012854">
    <property type="entry name" value="Cu_amine_oxidase-like_N"/>
</dbReference>
<keyword evidence="3" id="KW-1185">Reference proteome</keyword>
<name>A0ABS3WKI4_9BACL</name>
<proteinExistence type="predicted"/>
<accession>A0ABS3WKI4</accession>
<dbReference type="EMBL" id="JAGGDJ010000071">
    <property type="protein sequence ID" value="MBO7748738.1"/>
    <property type="molecule type" value="Genomic_DNA"/>
</dbReference>
<evidence type="ECO:0000259" key="1">
    <source>
        <dbReference type="Pfam" id="PF07833"/>
    </source>
</evidence>
<comment type="caution">
    <text evidence="2">The sequence shown here is derived from an EMBL/GenBank/DDBJ whole genome shotgun (WGS) entry which is preliminary data.</text>
</comment>
<dbReference type="Pfam" id="PF07833">
    <property type="entry name" value="Cu_amine_oxidN1"/>
    <property type="match status" value="1"/>
</dbReference>
<protein>
    <submittedName>
        <fullName evidence="2">Copper amine oxidase N-terminal domain-containing protein</fullName>
    </submittedName>
</protein>
<dbReference type="Proteomes" id="UP000670947">
    <property type="component" value="Unassembled WGS sequence"/>
</dbReference>
<dbReference type="SUPFAM" id="SSF55383">
    <property type="entry name" value="Copper amine oxidase, domain N"/>
    <property type="match status" value="1"/>
</dbReference>
<dbReference type="InterPro" id="IPR036582">
    <property type="entry name" value="Mao_N_sf"/>
</dbReference>